<dbReference type="PANTHER" id="PTHR41521">
    <property type="match status" value="1"/>
</dbReference>
<dbReference type="InterPro" id="IPR010753">
    <property type="entry name" value="DUF1330"/>
</dbReference>
<name>A0A0J1HG09_9GAMM</name>
<dbReference type="Pfam" id="PF07045">
    <property type="entry name" value="DUF1330"/>
    <property type="match status" value="1"/>
</dbReference>
<protein>
    <recommendedName>
        <fullName evidence="1">DUF1330 domain-containing protein</fullName>
    </recommendedName>
</protein>
<dbReference type="Proteomes" id="UP000035909">
    <property type="component" value="Unassembled WGS sequence"/>
</dbReference>
<evidence type="ECO:0000313" key="2">
    <source>
        <dbReference type="EMBL" id="KLV10514.1"/>
    </source>
</evidence>
<dbReference type="STRING" id="320778.ABT57_08250"/>
<proteinExistence type="predicted"/>
<dbReference type="EMBL" id="LDOU01000006">
    <property type="protein sequence ID" value="KLV10514.1"/>
    <property type="molecule type" value="Genomic_DNA"/>
</dbReference>
<accession>A0A0J1HG09</accession>
<dbReference type="SUPFAM" id="SSF54909">
    <property type="entry name" value="Dimeric alpha+beta barrel"/>
    <property type="match status" value="1"/>
</dbReference>
<feature type="domain" description="DUF1330" evidence="1">
    <location>
        <begin position="9"/>
        <end position="96"/>
    </location>
</feature>
<keyword evidence="3" id="KW-1185">Reference proteome</keyword>
<comment type="caution">
    <text evidence="2">The sequence shown here is derived from an EMBL/GenBank/DDBJ whole genome shotgun (WGS) entry which is preliminary data.</text>
</comment>
<organism evidence="2 3">
    <name type="scientific">Photobacterium ganghwense</name>
    <dbReference type="NCBI Taxonomy" id="320778"/>
    <lineage>
        <taxon>Bacteria</taxon>
        <taxon>Pseudomonadati</taxon>
        <taxon>Pseudomonadota</taxon>
        <taxon>Gammaproteobacteria</taxon>
        <taxon>Vibrionales</taxon>
        <taxon>Vibrionaceae</taxon>
        <taxon>Photobacterium</taxon>
    </lineage>
</organism>
<gene>
    <name evidence="2" type="ORF">ABT57_08250</name>
</gene>
<dbReference type="PANTHER" id="PTHR41521:SF4">
    <property type="entry name" value="BLR0684 PROTEIN"/>
    <property type="match status" value="1"/>
</dbReference>
<dbReference type="OrthoDB" id="9806380at2"/>
<dbReference type="PATRIC" id="fig|320778.3.peg.1789"/>
<evidence type="ECO:0000259" key="1">
    <source>
        <dbReference type="Pfam" id="PF07045"/>
    </source>
</evidence>
<dbReference type="InterPro" id="IPR011008">
    <property type="entry name" value="Dimeric_a/b-barrel"/>
</dbReference>
<dbReference type="RefSeq" id="WP_047884679.1">
    <property type="nucleotide sequence ID" value="NZ_LDOU01000006.1"/>
</dbReference>
<dbReference type="AlphaFoldDB" id="A0A0J1HG09"/>
<evidence type="ECO:0000313" key="3">
    <source>
        <dbReference type="Proteomes" id="UP000035909"/>
    </source>
</evidence>
<reference evidence="2 3" key="1">
    <citation type="submission" date="2015-05" db="EMBL/GenBank/DDBJ databases">
        <title>Photobacterium galathea sp. nov.</title>
        <authorList>
            <person name="Machado H."/>
            <person name="Gram L."/>
        </authorList>
    </citation>
    <scope>NUCLEOTIDE SEQUENCE [LARGE SCALE GENOMIC DNA]</scope>
    <source>
        <strain evidence="2 3">DSM 22954</strain>
    </source>
</reference>
<sequence>MSTYYSGLEVTPTVQDWIPEYIGPASRLVAKYGGKYLARTNSYERLEGDTKSPAVRIIIEWPSHKAAIDFMNDPEYTPHLKARTAGSVSHHALIEGKDDLGYLLTVNR</sequence>
<dbReference type="Gene3D" id="3.30.70.100">
    <property type="match status" value="1"/>
</dbReference>